<evidence type="ECO:0000256" key="1">
    <source>
        <dbReference type="ARBA" id="ARBA00000971"/>
    </source>
</evidence>
<dbReference type="Proteomes" id="UP001597338">
    <property type="component" value="Unassembled WGS sequence"/>
</dbReference>
<dbReference type="PROSITE" id="PS51257">
    <property type="entry name" value="PROKAR_LIPOPROTEIN"/>
    <property type="match status" value="1"/>
</dbReference>
<sequence>MKHRTTAGLAAVALASIALTGCASGDDTADGGAAASNGNVCEVTPAAEPSPAPSPSDADVEAVEAIEVSGPVGKEPKVSFKTPLEVSAPTFRVVDEGTGEELKEKDQVTIDYVVIAGKDGSQAASTWKTKEPETFELGDAQYDLLNDKLIGQKVGTRLLMASTAMDQSIQVTMVEVAKVEAPKESPTRAEGTEVEPKEGLPAVELADDGQPTVTIPEGYEKPTDLVVQPLIEGDGAEVTKEQTVTVQYAGCLLDGTSFDSSWSRGTPMSIPLSQVIPGWTNGLAGQKVGSQVLLVVPAAEAYGEKSEENTHELAGQDLVFVVDILEAKAA</sequence>
<evidence type="ECO:0000256" key="3">
    <source>
        <dbReference type="ARBA" id="ARBA00013194"/>
    </source>
</evidence>
<keyword evidence="10" id="KW-1185">Reference proteome</keyword>
<protein>
    <recommendedName>
        <fullName evidence="3 6">peptidylprolyl isomerase</fullName>
        <ecNumber evidence="3 6">5.2.1.8</ecNumber>
    </recommendedName>
</protein>
<dbReference type="RefSeq" id="WP_377199911.1">
    <property type="nucleotide sequence ID" value="NZ_JBHUHF010000001.1"/>
</dbReference>
<evidence type="ECO:0000256" key="4">
    <source>
        <dbReference type="ARBA" id="ARBA00023110"/>
    </source>
</evidence>
<dbReference type="GO" id="GO:0003755">
    <property type="term" value="F:peptidyl-prolyl cis-trans isomerase activity"/>
    <property type="evidence" value="ECO:0007669"/>
    <property type="project" value="UniProtKB-EC"/>
</dbReference>
<comment type="caution">
    <text evidence="9">The sequence shown here is derived from an EMBL/GenBank/DDBJ whole genome shotgun (WGS) entry which is preliminary data.</text>
</comment>
<accession>A0ABW4VEJ3</accession>
<evidence type="ECO:0000256" key="7">
    <source>
        <dbReference type="SAM" id="SignalP"/>
    </source>
</evidence>
<comment type="catalytic activity">
    <reaction evidence="1 6">
        <text>[protein]-peptidylproline (omega=180) = [protein]-peptidylproline (omega=0)</text>
        <dbReference type="Rhea" id="RHEA:16237"/>
        <dbReference type="Rhea" id="RHEA-COMP:10747"/>
        <dbReference type="Rhea" id="RHEA-COMP:10748"/>
        <dbReference type="ChEBI" id="CHEBI:83833"/>
        <dbReference type="ChEBI" id="CHEBI:83834"/>
        <dbReference type="EC" id="5.2.1.8"/>
    </reaction>
</comment>
<dbReference type="Gene3D" id="3.10.50.40">
    <property type="match status" value="2"/>
</dbReference>
<dbReference type="InterPro" id="IPR046357">
    <property type="entry name" value="PPIase_dom_sf"/>
</dbReference>
<feature type="chain" id="PRO_5046991223" description="peptidylprolyl isomerase" evidence="7">
    <location>
        <begin position="26"/>
        <end position="330"/>
    </location>
</feature>
<gene>
    <name evidence="9" type="ORF">ACFSL2_22135</name>
</gene>
<evidence type="ECO:0000313" key="9">
    <source>
        <dbReference type="EMBL" id="MFD2028213.1"/>
    </source>
</evidence>
<dbReference type="EC" id="5.2.1.8" evidence="3 6"/>
<feature type="signal peptide" evidence="7">
    <location>
        <begin position="1"/>
        <end position="25"/>
    </location>
</feature>
<dbReference type="SUPFAM" id="SSF54534">
    <property type="entry name" value="FKBP-like"/>
    <property type="match status" value="2"/>
</dbReference>
<keyword evidence="4 6" id="KW-0697">Rotamase</keyword>
<evidence type="ECO:0000256" key="2">
    <source>
        <dbReference type="ARBA" id="ARBA00006577"/>
    </source>
</evidence>
<keyword evidence="7" id="KW-0732">Signal</keyword>
<dbReference type="InterPro" id="IPR001179">
    <property type="entry name" value="PPIase_FKBP_dom"/>
</dbReference>
<dbReference type="PANTHER" id="PTHR43811:SF19">
    <property type="entry name" value="39 KDA FK506-BINDING NUCLEAR PROTEIN"/>
    <property type="match status" value="1"/>
</dbReference>
<evidence type="ECO:0000256" key="5">
    <source>
        <dbReference type="ARBA" id="ARBA00023235"/>
    </source>
</evidence>
<dbReference type="PANTHER" id="PTHR43811">
    <property type="entry name" value="FKBP-TYPE PEPTIDYL-PROLYL CIS-TRANS ISOMERASE FKPA"/>
    <property type="match status" value="1"/>
</dbReference>
<comment type="similarity">
    <text evidence="2">Belongs to the FKBP-type PPIase family.</text>
</comment>
<evidence type="ECO:0000259" key="8">
    <source>
        <dbReference type="PROSITE" id="PS50059"/>
    </source>
</evidence>
<evidence type="ECO:0000313" key="10">
    <source>
        <dbReference type="Proteomes" id="UP001597338"/>
    </source>
</evidence>
<dbReference type="Pfam" id="PF00254">
    <property type="entry name" value="FKBP_C"/>
    <property type="match status" value="1"/>
</dbReference>
<dbReference type="EMBL" id="JBHUHF010000001">
    <property type="protein sequence ID" value="MFD2028213.1"/>
    <property type="molecule type" value="Genomic_DNA"/>
</dbReference>
<reference evidence="10" key="1">
    <citation type="journal article" date="2019" name="Int. J. Syst. Evol. Microbiol.">
        <title>The Global Catalogue of Microorganisms (GCM) 10K type strain sequencing project: providing services to taxonomists for standard genome sequencing and annotation.</title>
        <authorList>
            <consortium name="The Broad Institute Genomics Platform"/>
            <consortium name="The Broad Institute Genome Sequencing Center for Infectious Disease"/>
            <person name="Wu L."/>
            <person name="Ma J."/>
        </authorList>
    </citation>
    <scope>NUCLEOTIDE SEQUENCE [LARGE SCALE GENOMIC DNA]</scope>
    <source>
        <strain evidence="10">CCM 7043</strain>
    </source>
</reference>
<evidence type="ECO:0000256" key="6">
    <source>
        <dbReference type="PROSITE-ProRule" id="PRU00277"/>
    </source>
</evidence>
<proteinExistence type="inferred from homology"/>
<organism evidence="9 10">
    <name type="scientific">Promicromonospora aerolata</name>
    <dbReference type="NCBI Taxonomy" id="195749"/>
    <lineage>
        <taxon>Bacteria</taxon>
        <taxon>Bacillati</taxon>
        <taxon>Actinomycetota</taxon>
        <taxon>Actinomycetes</taxon>
        <taxon>Micrococcales</taxon>
        <taxon>Promicromonosporaceae</taxon>
        <taxon>Promicromonospora</taxon>
    </lineage>
</organism>
<dbReference type="PROSITE" id="PS50059">
    <property type="entry name" value="FKBP_PPIASE"/>
    <property type="match status" value="1"/>
</dbReference>
<keyword evidence="5 6" id="KW-0413">Isomerase</keyword>
<feature type="domain" description="PPIase FKBP-type" evidence="8">
    <location>
        <begin position="241"/>
        <end position="328"/>
    </location>
</feature>
<name>A0ABW4VEJ3_9MICO</name>